<dbReference type="Pfam" id="PF00126">
    <property type="entry name" value="HTH_1"/>
    <property type="match status" value="1"/>
</dbReference>
<organism evidence="6 7">
    <name type="scientific">Paracoccus seriniphilus</name>
    <dbReference type="NCBI Taxonomy" id="184748"/>
    <lineage>
        <taxon>Bacteria</taxon>
        <taxon>Pseudomonadati</taxon>
        <taxon>Pseudomonadota</taxon>
        <taxon>Alphaproteobacteria</taxon>
        <taxon>Rhodobacterales</taxon>
        <taxon>Paracoccaceae</taxon>
        <taxon>Paracoccus</taxon>
    </lineage>
</organism>
<gene>
    <name evidence="6" type="ORF">SAMN05444959_106141</name>
</gene>
<comment type="similarity">
    <text evidence="1">Belongs to the LysR transcriptional regulatory family.</text>
</comment>
<name>A0A239PUI1_9RHOB</name>
<keyword evidence="4" id="KW-0804">Transcription</keyword>
<dbReference type="PRINTS" id="PR00039">
    <property type="entry name" value="HTHLYSR"/>
</dbReference>
<keyword evidence="3 6" id="KW-0238">DNA-binding</keyword>
<accession>A0A239PUI1</accession>
<dbReference type="Proteomes" id="UP000198307">
    <property type="component" value="Unassembled WGS sequence"/>
</dbReference>
<dbReference type="PANTHER" id="PTHR30126">
    <property type="entry name" value="HTH-TYPE TRANSCRIPTIONAL REGULATOR"/>
    <property type="match status" value="1"/>
</dbReference>
<dbReference type="GO" id="GO:0000976">
    <property type="term" value="F:transcription cis-regulatory region binding"/>
    <property type="evidence" value="ECO:0007669"/>
    <property type="project" value="TreeGrafter"/>
</dbReference>
<evidence type="ECO:0000259" key="5">
    <source>
        <dbReference type="PROSITE" id="PS50931"/>
    </source>
</evidence>
<evidence type="ECO:0000313" key="6">
    <source>
        <dbReference type="EMBL" id="SNT73961.1"/>
    </source>
</evidence>
<dbReference type="PANTHER" id="PTHR30126:SF21">
    <property type="entry name" value="TRANSCRIPTIONAL REGULATOR-RELATED"/>
    <property type="match status" value="1"/>
</dbReference>
<dbReference type="Gene3D" id="3.40.190.10">
    <property type="entry name" value="Periplasmic binding protein-like II"/>
    <property type="match status" value="2"/>
</dbReference>
<evidence type="ECO:0000313" key="7">
    <source>
        <dbReference type="Proteomes" id="UP000198307"/>
    </source>
</evidence>
<dbReference type="CDD" id="cd05466">
    <property type="entry name" value="PBP2_LTTR_substrate"/>
    <property type="match status" value="1"/>
</dbReference>
<dbReference type="Pfam" id="PF03466">
    <property type="entry name" value="LysR_substrate"/>
    <property type="match status" value="1"/>
</dbReference>
<dbReference type="InterPro" id="IPR005119">
    <property type="entry name" value="LysR_subst-bd"/>
</dbReference>
<evidence type="ECO:0000256" key="2">
    <source>
        <dbReference type="ARBA" id="ARBA00023015"/>
    </source>
</evidence>
<proteinExistence type="inferred from homology"/>
<dbReference type="InterPro" id="IPR036390">
    <property type="entry name" value="WH_DNA-bd_sf"/>
</dbReference>
<evidence type="ECO:0000256" key="3">
    <source>
        <dbReference type="ARBA" id="ARBA00023125"/>
    </source>
</evidence>
<dbReference type="InterPro" id="IPR036388">
    <property type="entry name" value="WH-like_DNA-bd_sf"/>
</dbReference>
<keyword evidence="7" id="KW-1185">Reference proteome</keyword>
<evidence type="ECO:0000256" key="4">
    <source>
        <dbReference type="ARBA" id="ARBA00023163"/>
    </source>
</evidence>
<dbReference type="EMBL" id="FZQB01000006">
    <property type="protein sequence ID" value="SNT73961.1"/>
    <property type="molecule type" value="Genomic_DNA"/>
</dbReference>
<dbReference type="AlphaFoldDB" id="A0A239PUI1"/>
<feature type="domain" description="HTH lysR-type" evidence="5">
    <location>
        <begin position="1"/>
        <end position="58"/>
    </location>
</feature>
<sequence>MDRDLLLTYLDVLETRNFNRSADRMNVTQSTVSARIRQLENNLGARLFERGRGGAEPTAAGRHFETHCRSLLAAWSLARREMSAGGTPNSRKLRVSVQFTLSRSILLPWMLRMREMYPKLDLYLEANFSQQIQRDVLSGETDAGIVFAPQLFPDVQVRELGRTDFVLASTDADTLAQMDWNRYVRVAYTSYFERQHDDLLPASSGVITAVGSDNLAIQVLKAQGGSAYLPRLAVNALTQEMPALHVVPDAPVIALPVYSICHVRKKSDPLITSAVTVFRDLLADASIDKFD</sequence>
<dbReference type="PROSITE" id="PS50931">
    <property type="entry name" value="HTH_LYSR"/>
    <property type="match status" value="1"/>
</dbReference>
<evidence type="ECO:0000256" key="1">
    <source>
        <dbReference type="ARBA" id="ARBA00009437"/>
    </source>
</evidence>
<dbReference type="OrthoDB" id="9815174at2"/>
<dbReference type="RefSeq" id="WP_089344325.1">
    <property type="nucleotide sequence ID" value="NZ_CP067130.1"/>
</dbReference>
<reference evidence="6 7" key="1">
    <citation type="submission" date="2017-07" db="EMBL/GenBank/DDBJ databases">
        <authorList>
            <person name="Sun Z.S."/>
            <person name="Albrecht U."/>
            <person name="Echele G."/>
            <person name="Lee C.C."/>
        </authorList>
    </citation>
    <scope>NUCLEOTIDE SEQUENCE [LARGE SCALE GENOMIC DNA]</scope>
    <source>
        <strain evidence="6 7">DSM 14827</strain>
    </source>
</reference>
<dbReference type="SUPFAM" id="SSF46785">
    <property type="entry name" value="Winged helix' DNA-binding domain"/>
    <property type="match status" value="1"/>
</dbReference>
<protein>
    <submittedName>
        <fullName evidence="6">DNA-binding transcriptional regulator, LysR family</fullName>
    </submittedName>
</protein>
<dbReference type="GO" id="GO:0003700">
    <property type="term" value="F:DNA-binding transcription factor activity"/>
    <property type="evidence" value="ECO:0007669"/>
    <property type="project" value="InterPro"/>
</dbReference>
<keyword evidence="2" id="KW-0805">Transcription regulation</keyword>
<dbReference type="InterPro" id="IPR000847">
    <property type="entry name" value="LysR_HTH_N"/>
</dbReference>
<dbReference type="Gene3D" id="1.10.10.10">
    <property type="entry name" value="Winged helix-like DNA-binding domain superfamily/Winged helix DNA-binding domain"/>
    <property type="match status" value="1"/>
</dbReference>
<dbReference type="SUPFAM" id="SSF53850">
    <property type="entry name" value="Periplasmic binding protein-like II"/>
    <property type="match status" value="1"/>
</dbReference>